<proteinExistence type="inferred from homology"/>
<reference evidence="9 10" key="1">
    <citation type="submission" date="2019-06" db="EMBL/GenBank/DDBJ databases">
        <title>Whole genome shotgun sequence of Pseudonocardia hydrocarbonoxydans NBRC 14498.</title>
        <authorList>
            <person name="Hosoyama A."/>
            <person name="Uohara A."/>
            <person name="Ohji S."/>
            <person name="Ichikawa N."/>
        </authorList>
    </citation>
    <scope>NUCLEOTIDE SEQUENCE [LARGE SCALE GENOMIC DNA]</scope>
    <source>
        <strain evidence="9 10">NBRC 14498</strain>
    </source>
</reference>
<feature type="domain" description="Luciferase-like" evidence="8">
    <location>
        <begin position="64"/>
        <end position="309"/>
    </location>
</feature>
<dbReference type="AlphaFoldDB" id="A0A4Y3WWM8"/>
<comment type="caution">
    <text evidence="9">The sequence shown here is derived from an EMBL/GenBank/DDBJ whole genome shotgun (WGS) entry which is preliminary data.</text>
</comment>
<evidence type="ECO:0000256" key="2">
    <source>
        <dbReference type="ARBA" id="ARBA00022643"/>
    </source>
</evidence>
<feature type="binding site" evidence="6">
    <location>
        <position position="117"/>
    </location>
    <ligand>
        <name>FMN</name>
        <dbReference type="ChEBI" id="CHEBI:58210"/>
    </ligand>
</feature>
<evidence type="ECO:0000256" key="7">
    <source>
        <dbReference type="SAM" id="MobiDB-lite"/>
    </source>
</evidence>
<evidence type="ECO:0000259" key="8">
    <source>
        <dbReference type="Pfam" id="PF00296"/>
    </source>
</evidence>
<evidence type="ECO:0000313" key="10">
    <source>
        <dbReference type="Proteomes" id="UP000320338"/>
    </source>
</evidence>
<evidence type="ECO:0000256" key="1">
    <source>
        <dbReference type="ARBA" id="ARBA00022630"/>
    </source>
</evidence>
<sequence length="394" mass="41852">MREWPVGARSGAGMPSGEDPLLGTEHSAVTGERMRTAHLAVEVSGFGRHPQAWRRAGVPREALLTPAHHIAAVQLAAQAGADFVALPDSFGPDHLLDAVAIAARVAPAVPGVGLVPTVTTTHTEPFHVSKAIATLDLVSQGRAGWEPAVSRTAADAAQFGRKPAAPPAELWREAAEAIEVVVRLWDSWEDGAVIRDTATGRYVDRDRLHYIDFTGEFFSVKGPSITPRTPQGHPLVVVREEPDSLPVAARWADVVRISAPDLPAAHAARERIRAAVADAGRDPDSVAVLLDVEFLLAVDETTARRELDELGELAPQTLRVVGAPDALVEVIAERAVDGITAVPLALPGGLRVLADAVAPRLLETGLRVPARPGDTLRHRFGLPRPANFYEGATA</sequence>
<evidence type="ECO:0000256" key="3">
    <source>
        <dbReference type="ARBA" id="ARBA00023002"/>
    </source>
</evidence>
<keyword evidence="10" id="KW-1185">Reference proteome</keyword>
<dbReference type="InterPro" id="IPR051260">
    <property type="entry name" value="Diverse_substr_monoxygenases"/>
</dbReference>
<accession>A0A4Y3WWM8</accession>
<dbReference type="InterPro" id="IPR036661">
    <property type="entry name" value="Luciferase-like_sf"/>
</dbReference>
<dbReference type="PIRSF" id="PIRSF000337">
    <property type="entry name" value="NTA_MOA"/>
    <property type="match status" value="1"/>
</dbReference>
<dbReference type="InterPro" id="IPR011251">
    <property type="entry name" value="Luciferase-like_dom"/>
</dbReference>
<dbReference type="PANTHER" id="PTHR30011:SF16">
    <property type="entry name" value="C2H2 FINGER DOMAIN TRANSCRIPTION FACTOR (EUROFUNG)-RELATED"/>
    <property type="match status" value="1"/>
</dbReference>
<dbReference type="InterPro" id="IPR016215">
    <property type="entry name" value="NTA_MOA"/>
</dbReference>
<dbReference type="Gene3D" id="3.20.20.30">
    <property type="entry name" value="Luciferase-like domain"/>
    <property type="match status" value="1"/>
</dbReference>
<evidence type="ECO:0000313" key="9">
    <source>
        <dbReference type="EMBL" id="GEC22510.1"/>
    </source>
</evidence>
<comment type="similarity">
    <text evidence="5">Belongs to the NtaA/SnaA/DszA monooxygenase family.</text>
</comment>
<gene>
    <name evidence="9" type="ORF">PHY01_47930</name>
</gene>
<keyword evidence="3" id="KW-0560">Oxidoreductase</keyword>
<evidence type="ECO:0000256" key="4">
    <source>
        <dbReference type="ARBA" id="ARBA00023033"/>
    </source>
</evidence>
<dbReference type="GO" id="GO:0004497">
    <property type="term" value="F:monooxygenase activity"/>
    <property type="evidence" value="ECO:0007669"/>
    <property type="project" value="UniProtKB-KW"/>
</dbReference>
<dbReference type="SUPFAM" id="SSF51679">
    <property type="entry name" value="Bacterial luciferase-like"/>
    <property type="match status" value="1"/>
</dbReference>
<evidence type="ECO:0000256" key="6">
    <source>
        <dbReference type="PIRSR" id="PIRSR000337-1"/>
    </source>
</evidence>
<dbReference type="Pfam" id="PF00296">
    <property type="entry name" value="Bac_luciferase"/>
    <property type="match status" value="1"/>
</dbReference>
<protein>
    <submittedName>
        <fullName evidence="9">Monooxygenase</fullName>
    </submittedName>
</protein>
<dbReference type="Proteomes" id="UP000320338">
    <property type="component" value="Unassembled WGS sequence"/>
</dbReference>
<keyword evidence="2 6" id="KW-0288">FMN</keyword>
<keyword evidence="1 6" id="KW-0285">Flavoprotein</keyword>
<evidence type="ECO:0000256" key="5">
    <source>
        <dbReference type="ARBA" id="ARBA00033748"/>
    </source>
</evidence>
<dbReference type="PANTHER" id="PTHR30011">
    <property type="entry name" value="ALKANESULFONATE MONOOXYGENASE-RELATED"/>
    <property type="match status" value="1"/>
</dbReference>
<feature type="region of interest" description="Disordered" evidence="7">
    <location>
        <begin position="1"/>
        <end position="22"/>
    </location>
</feature>
<dbReference type="GO" id="GO:0016705">
    <property type="term" value="F:oxidoreductase activity, acting on paired donors, with incorporation or reduction of molecular oxygen"/>
    <property type="evidence" value="ECO:0007669"/>
    <property type="project" value="InterPro"/>
</dbReference>
<dbReference type="EMBL" id="BJNG01000046">
    <property type="protein sequence ID" value="GEC22510.1"/>
    <property type="molecule type" value="Genomic_DNA"/>
</dbReference>
<organism evidence="9 10">
    <name type="scientific">Pseudonocardia hydrocarbonoxydans</name>
    <dbReference type="NCBI Taxonomy" id="76726"/>
    <lineage>
        <taxon>Bacteria</taxon>
        <taxon>Bacillati</taxon>
        <taxon>Actinomycetota</taxon>
        <taxon>Actinomycetes</taxon>
        <taxon>Pseudonocardiales</taxon>
        <taxon>Pseudonocardiaceae</taxon>
        <taxon>Pseudonocardia</taxon>
    </lineage>
</organism>
<keyword evidence="4 9" id="KW-0503">Monooxygenase</keyword>
<name>A0A4Y3WWM8_9PSEU</name>